<dbReference type="CDD" id="cd08279">
    <property type="entry name" value="Zn_ADH_class_III"/>
    <property type="match status" value="1"/>
</dbReference>
<proteinExistence type="inferred from homology"/>
<dbReference type="Gene3D" id="3.90.180.10">
    <property type="entry name" value="Medium-chain alcohol dehydrogenases, catalytic domain"/>
    <property type="match status" value="1"/>
</dbReference>
<evidence type="ECO:0000256" key="1">
    <source>
        <dbReference type="ARBA" id="ARBA00001947"/>
    </source>
</evidence>
<evidence type="ECO:0000256" key="4">
    <source>
        <dbReference type="ARBA" id="ARBA00022833"/>
    </source>
</evidence>
<keyword evidence="4 6" id="KW-0862">Zinc</keyword>
<comment type="caution">
    <text evidence="8">The sequence shown here is derived from an EMBL/GenBank/DDBJ whole genome shotgun (WGS) entry which is preliminary data.</text>
</comment>
<dbReference type="InterPro" id="IPR020843">
    <property type="entry name" value="ER"/>
</dbReference>
<sequence>MPTIRAALCHAFGTPLSVEEVELRAPLSGEVQVKMGAVAICQSDITFMDGKWGGALPAVYGHEAAGEVVAVGPEVSGLAPGDRVAVTLIRACGHCPTCATGAPVYCEDKAGPHPPAITKDGQPVYQAMFSGAFAEAVTVHQSQVAKLPETIPFEAAALLACGVITGIGAVVNAAKLRPGEDAVVIGCGGVGLNAIQGARLAGARRIVAVDMMQEKLQAAAEFGATDLVSAAEPEPWEAARAALGRGADAVFVATGALPVFDSAPRYLGPRGRMLVVGMPHTGAQSSYEPTALAYDGQSIRGTAMGDTVIARDIPWLADLYLQGRLQLDSLISRRWRLDEINEAIASSRSGSARRNVITFD</sequence>
<dbReference type="Pfam" id="PF00107">
    <property type="entry name" value="ADH_zinc_N"/>
    <property type="match status" value="1"/>
</dbReference>
<dbReference type="SMART" id="SM00829">
    <property type="entry name" value="PKS_ER"/>
    <property type="match status" value="1"/>
</dbReference>
<comment type="cofactor">
    <cofactor evidence="1 6">
        <name>Zn(2+)</name>
        <dbReference type="ChEBI" id="CHEBI:29105"/>
    </cofactor>
</comment>
<dbReference type="Proteomes" id="UP000474757">
    <property type="component" value="Unassembled WGS sequence"/>
</dbReference>
<keyword evidence="9" id="KW-1185">Reference proteome</keyword>
<dbReference type="GO" id="GO:0008270">
    <property type="term" value="F:zinc ion binding"/>
    <property type="evidence" value="ECO:0007669"/>
    <property type="project" value="InterPro"/>
</dbReference>
<keyword evidence="3 6" id="KW-0479">Metal-binding</keyword>
<dbReference type="InterPro" id="IPR013154">
    <property type="entry name" value="ADH-like_N"/>
</dbReference>
<organism evidence="8 9">
    <name type="scientific">Pseudoroseicyclus tamaricis</name>
    <dbReference type="NCBI Taxonomy" id="2705421"/>
    <lineage>
        <taxon>Bacteria</taxon>
        <taxon>Pseudomonadati</taxon>
        <taxon>Pseudomonadota</taxon>
        <taxon>Alphaproteobacteria</taxon>
        <taxon>Rhodobacterales</taxon>
        <taxon>Paracoccaceae</taxon>
        <taxon>Pseudoroseicyclus</taxon>
    </lineage>
</organism>
<evidence type="ECO:0000259" key="7">
    <source>
        <dbReference type="SMART" id="SM00829"/>
    </source>
</evidence>
<feature type="domain" description="Enoyl reductase (ER)" evidence="7">
    <location>
        <begin position="13"/>
        <end position="357"/>
    </location>
</feature>
<protein>
    <submittedName>
        <fullName evidence="8">Zn-dependent alcohol dehydrogenase</fullName>
    </submittedName>
</protein>
<reference evidence="8 9" key="1">
    <citation type="submission" date="2020-02" db="EMBL/GenBank/DDBJ databases">
        <title>Pseudoroseicyclus tamarix, sp. nov., isolated from offshore sediment of a Tamarix chinensis forest.</title>
        <authorList>
            <person name="Gai Y."/>
        </authorList>
    </citation>
    <scope>NUCLEOTIDE SEQUENCE [LARGE SCALE GENOMIC DNA]</scope>
    <source>
        <strain evidence="8 9">CLL3-39</strain>
    </source>
</reference>
<evidence type="ECO:0000313" key="8">
    <source>
        <dbReference type="EMBL" id="NDU99527.1"/>
    </source>
</evidence>
<dbReference type="InterPro" id="IPR013149">
    <property type="entry name" value="ADH-like_C"/>
</dbReference>
<dbReference type="PROSITE" id="PS00059">
    <property type="entry name" value="ADH_ZINC"/>
    <property type="match status" value="1"/>
</dbReference>
<name>A0A6B2JNC0_9RHOB</name>
<dbReference type="InterPro" id="IPR011032">
    <property type="entry name" value="GroES-like_sf"/>
</dbReference>
<dbReference type="FunFam" id="3.40.50.720:FF:000003">
    <property type="entry name" value="S-(hydroxymethyl)glutathione dehydrogenase"/>
    <property type="match status" value="1"/>
</dbReference>
<evidence type="ECO:0000256" key="6">
    <source>
        <dbReference type="RuleBase" id="RU361277"/>
    </source>
</evidence>
<evidence type="ECO:0000313" key="9">
    <source>
        <dbReference type="Proteomes" id="UP000474757"/>
    </source>
</evidence>
<dbReference type="Pfam" id="PF08240">
    <property type="entry name" value="ADH_N"/>
    <property type="match status" value="1"/>
</dbReference>
<comment type="similarity">
    <text evidence="2 6">Belongs to the zinc-containing alcohol dehydrogenase family.</text>
</comment>
<evidence type="ECO:0000256" key="5">
    <source>
        <dbReference type="ARBA" id="ARBA00023002"/>
    </source>
</evidence>
<dbReference type="SUPFAM" id="SSF50129">
    <property type="entry name" value="GroES-like"/>
    <property type="match status" value="2"/>
</dbReference>
<dbReference type="Gene3D" id="3.40.50.720">
    <property type="entry name" value="NAD(P)-binding Rossmann-like Domain"/>
    <property type="match status" value="1"/>
</dbReference>
<dbReference type="AlphaFoldDB" id="A0A6B2JNC0"/>
<dbReference type="PANTHER" id="PTHR43350:SF19">
    <property type="entry name" value="D-GULOSIDE 3-DEHYDROGENASE"/>
    <property type="match status" value="1"/>
</dbReference>
<dbReference type="InterPro" id="IPR002328">
    <property type="entry name" value="ADH_Zn_CS"/>
</dbReference>
<accession>A0A6B2JNC0</accession>
<dbReference type="PANTHER" id="PTHR43350">
    <property type="entry name" value="NAD-DEPENDENT ALCOHOL DEHYDROGENASE"/>
    <property type="match status" value="1"/>
</dbReference>
<gene>
    <name evidence="8" type="ORF">GZA08_00905</name>
</gene>
<evidence type="ECO:0000256" key="3">
    <source>
        <dbReference type="ARBA" id="ARBA00022723"/>
    </source>
</evidence>
<dbReference type="EMBL" id="JAAGAB010000001">
    <property type="protein sequence ID" value="NDU99527.1"/>
    <property type="molecule type" value="Genomic_DNA"/>
</dbReference>
<dbReference type="GO" id="GO:0016616">
    <property type="term" value="F:oxidoreductase activity, acting on the CH-OH group of donors, NAD or NADP as acceptor"/>
    <property type="evidence" value="ECO:0007669"/>
    <property type="project" value="UniProtKB-ARBA"/>
</dbReference>
<dbReference type="SUPFAM" id="SSF51735">
    <property type="entry name" value="NAD(P)-binding Rossmann-fold domains"/>
    <property type="match status" value="1"/>
</dbReference>
<evidence type="ECO:0000256" key="2">
    <source>
        <dbReference type="ARBA" id="ARBA00008072"/>
    </source>
</evidence>
<keyword evidence="5" id="KW-0560">Oxidoreductase</keyword>
<dbReference type="RefSeq" id="WP_163889099.1">
    <property type="nucleotide sequence ID" value="NZ_JAAFYS010000001.1"/>
</dbReference>
<dbReference type="InterPro" id="IPR036291">
    <property type="entry name" value="NAD(P)-bd_dom_sf"/>
</dbReference>